<dbReference type="Gene3D" id="3.20.20.70">
    <property type="entry name" value="Aldolase class I"/>
    <property type="match status" value="1"/>
</dbReference>
<evidence type="ECO:0000313" key="4">
    <source>
        <dbReference type="Proteomes" id="UP000648239"/>
    </source>
</evidence>
<gene>
    <name evidence="3" type="ORF">IFK94_10830</name>
</gene>
<comment type="similarity">
    <text evidence="1">Belongs to the glutamate synthase family.</text>
</comment>
<dbReference type="CDD" id="cd02808">
    <property type="entry name" value="GltS_FMN"/>
    <property type="match status" value="1"/>
</dbReference>
<sequence length="224" mass="23991">PVGIKLCIGNRSEFLSIARAMLETGFSPAFIAVDGGEGGTGAAPLEFSNSVGMPLREALVFVQNALRGIDRRDSIRLIAAGKIISAFHMVRAMALGADLCNLARGMMFALGCIQAQKCNSNICPVGIATQNEFLARGLVVDAKAVRVAAFHRETVAAFVELLGAAGLSSPDEITPDHVMRRISSREVQSYRRCYEHIETGALLGGAIPPAFAEDWQNASARRFR</sequence>
<dbReference type="EMBL" id="JACXWD010000037">
    <property type="protein sequence ID" value="MBD3868607.1"/>
    <property type="molecule type" value="Genomic_DNA"/>
</dbReference>
<organism evidence="3 4">
    <name type="scientific">Candidatus Polarisedimenticola svalbardensis</name>
    <dbReference type="NCBI Taxonomy" id="2886004"/>
    <lineage>
        <taxon>Bacteria</taxon>
        <taxon>Pseudomonadati</taxon>
        <taxon>Acidobacteriota</taxon>
        <taxon>Candidatus Polarisedimenticolia</taxon>
        <taxon>Candidatus Polarisedimenticolales</taxon>
        <taxon>Candidatus Polarisedimenticolaceae</taxon>
        <taxon>Candidatus Polarisedimenticola</taxon>
    </lineage>
</organism>
<dbReference type="PANTHER" id="PTHR43819">
    <property type="entry name" value="ARCHAEAL-TYPE GLUTAMATE SYNTHASE [NADPH]"/>
    <property type="match status" value="1"/>
</dbReference>
<dbReference type="Pfam" id="PF01645">
    <property type="entry name" value="Glu_synthase"/>
    <property type="match status" value="1"/>
</dbReference>
<dbReference type="PANTHER" id="PTHR43819:SF1">
    <property type="entry name" value="ARCHAEAL-TYPE GLUTAMATE SYNTHASE [NADPH]"/>
    <property type="match status" value="1"/>
</dbReference>
<name>A0A8J7CDD6_9BACT</name>
<dbReference type="InterPro" id="IPR002932">
    <property type="entry name" value="Glu_synthdom"/>
</dbReference>
<accession>A0A8J7CDD6</accession>
<dbReference type="Proteomes" id="UP000648239">
    <property type="component" value="Unassembled WGS sequence"/>
</dbReference>
<dbReference type="InterPro" id="IPR013785">
    <property type="entry name" value="Aldolase_TIM"/>
</dbReference>
<protein>
    <submittedName>
        <fullName evidence="3">FMN-binding glutamate synthase family protein</fullName>
    </submittedName>
</protein>
<proteinExistence type="inferred from homology"/>
<dbReference type="SUPFAM" id="SSF51395">
    <property type="entry name" value="FMN-linked oxidoreductases"/>
    <property type="match status" value="1"/>
</dbReference>
<evidence type="ECO:0000256" key="1">
    <source>
        <dbReference type="ARBA" id="ARBA00009716"/>
    </source>
</evidence>
<dbReference type="GO" id="GO:0006537">
    <property type="term" value="P:glutamate biosynthetic process"/>
    <property type="evidence" value="ECO:0007669"/>
    <property type="project" value="InterPro"/>
</dbReference>
<comment type="caution">
    <text evidence="3">The sequence shown here is derived from an EMBL/GenBank/DDBJ whole genome shotgun (WGS) entry which is preliminary data.</text>
</comment>
<feature type="non-terminal residue" evidence="3">
    <location>
        <position position="1"/>
    </location>
</feature>
<feature type="domain" description="Glutamate synthase" evidence="2">
    <location>
        <begin position="2"/>
        <end position="167"/>
    </location>
</feature>
<dbReference type="AlphaFoldDB" id="A0A8J7CDD6"/>
<dbReference type="GO" id="GO:0015930">
    <property type="term" value="F:glutamate synthase activity"/>
    <property type="evidence" value="ECO:0007669"/>
    <property type="project" value="InterPro"/>
</dbReference>
<evidence type="ECO:0000259" key="2">
    <source>
        <dbReference type="Pfam" id="PF01645"/>
    </source>
</evidence>
<evidence type="ECO:0000313" key="3">
    <source>
        <dbReference type="EMBL" id="MBD3868607.1"/>
    </source>
</evidence>
<reference evidence="3 4" key="1">
    <citation type="submission" date="2020-08" db="EMBL/GenBank/DDBJ databases">
        <title>Acidobacteriota in marine sediments use diverse sulfur dissimilation pathways.</title>
        <authorList>
            <person name="Wasmund K."/>
        </authorList>
    </citation>
    <scope>NUCLEOTIDE SEQUENCE [LARGE SCALE GENOMIC DNA]</scope>
    <source>
        <strain evidence="3">MAG AM4</strain>
    </source>
</reference>